<protein>
    <submittedName>
        <fullName evidence="2">Succinate dehydrogenase cytochrome b subunit</fullName>
    </submittedName>
</protein>
<dbReference type="GO" id="GO:0016020">
    <property type="term" value="C:membrane"/>
    <property type="evidence" value="ECO:0007669"/>
    <property type="project" value="InterPro"/>
</dbReference>
<feature type="transmembrane region" description="Helical" evidence="1">
    <location>
        <begin position="119"/>
        <end position="135"/>
    </location>
</feature>
<keyword evidence="1" id="KW-0812">Transmembrane</keyword>
<evidence type="ECO:0000256" key="1">
    <source>
        <dbReference type="SAM" id="Phobius"/>
    </source>
</evidence>
<feature type="transmembrane region" description="Helical" evidence="1">
    <location>
        <begin position="202"/>
        <end position="224"/>
    </location>
</feature>
<evidence type="ECO:0000313" key="2">
    <source>
        <dbReference type="EMBL" id="SPE26615.1"/>
    </source>
</evidence>
<evidence type="ECO:0000313" key="3">
    <source>
        <dbReference type="Proteomes" id="UP000239735"/>
    </source>
</evidence>
<name>A0A2N9LTZ7_9BACT</name>
<dbReference type="Gene3D" id="1.20.1300.10">
    <property type="entry name" value="Fumarate reductase/succinate dehydrogenase, transmembrane subunit"/>
    <property type="match status" value="1"/>
</dbReference>
<dbReference type="Proteomes" id="UP000239735">
    <property type="component" value="Unassembled WGS sequence"/>
</dbReference>
<keyword evidence="1" id="KW-0472">Membrane</keyword>
<gene>
    <name evidence="2" type="ORF">SBA5_550038</name>
</gene>
<organism evidence="2 3">
    <name type="scientific">Candidatus Sulfuritelmatomonas gaucii</name>
    <dbReference type="NCBI Taxonomy" id="2043161"/>
    <lineage>
        <taxon>Bacteria</taxon>
        <taxon>Pseudomonadati</taxon>
        <taxon>Acidobacteriota</taxon>
        <taxon>Terriglobia</taxon>
        <taxon>Terriglobales</taxon>
        <taxon>Acidobacteriaceae</taxon>
        <taxon>Candidatus Sulfuritelmatomonas</taxon>
    </lineage>
</organism>
<reference evidence="3" key="1">
    <citation type="submission" date="2018-02" db="EMBL/GenBank/DDBJ databases">
        <authorList>
            <person name="Hausmann B."/>
        </authorList>
    </citation>
    <scope>NUCLEOTIDE SEQUENCE [LARGE SCALE GENOMIC DNA]</scope>
    <source>
        <strain evidence="3">Peat soil MAG SbA5</strain>
    </source>
</reference>
<dbReference type="InterPro" id="IPR034804">
    <property type="entry name" value="SQR/QFR_C/D"/>
</dbReference>
<dbReference type="AlphaFoldDB" id="A0A2N9LTZ7"/>
<dbReference type="OrthoDB" id="9789209at2"/>
<sequence length="260" mass="29133">MATVQSSAVPTVRRGVEPLRAGQGTSFIWHKLHSLLGIVPIGAFLLEHLLSNFEALKGPVAYGEQVRFLNSLPLVRVLEWVFIFLPILYHGIYGVYIWLRGKSNIVYYPWAGNWMYLSQRYTGIVAFAYIIQHVLRQRFMGIMLPEHPGAAFWKVQHELANPWMVAVYVIAMICVCWHFAYGVWLFAAKWGITPGEVARRRFAYVCAVLGVLLAAMGIASIWAFTGPKYQNAPADVRLSTLVAPAHSGAAFHSIGSQLMI</sequence>
<feature type="transmembrane region" description="Helical" evidence="1">
    <location>
        <begin position="163"/>
        <end position="187"/>
    </location>
</feature>
<accession>A0A2N9LTZ7</accession>
<feature type="transmembrane region" description="Helical" evidence="1">
    <location>
        <begin position="77"/>
        <end position="99"/>
    </location>
</feature>
<dbReference type="EMBL" id="OKRB01000114">
    <property type="protein sequence ID" value="SPE26615.1"/>
    <property type="molecule type" value="Genomic_DNA"/>
</dbReference>
<dbReference type="SUPFAM" id="SSF81343">
    <property type="entry name" value="Fumarate reductase respiratory complex transmembrane subunits"/>
    <property type="match status" value="1"/>
</dbReference>
<keyword evidence="1" id="KW-1133">Transmembrane helix</keyword>
<proteinExistence type="predicted"/>